<protein>
    <submittedName>
        <fullName evidence="1">Uncharacterized protein</fullName>
    </submittedName>
</protein>
<sequence length="280" mass="30640">MVGCAQGQDARMPEYEDFLDHTGRTPREFGAVHIHVEPVVRGPSGDAVATVWLQSAFEPLITTDSLHIVARLTNNRGELSLKRLPLPALAAGKVVRWSLPLSLPEGLSELQFRVESKLHPKATRVRPAWKLFDTLEIPKESDMRSPSMSVEFDIADSVKDSLLSGGLSFSFAVKTNAGSSLSQDVSLKRHAAREMPPGFVAAVVEGTPERLEAPRIEEVWEPGRPLPEAVLVPAPAVRREEEAPRAAAGKPRTCFACGFEGPLAEYDRARSCPRCDSSWL</sequence>
<evidence type="ECO:0000313" key="2">
    <source>
        <dbReference type="Proteomes" id="UP000028725"/>
    </source>
</evidence>
<organism evidence="1 2">
    <name type="scientific">Hyalangium minutum</name>
    <dbReference type="NCBI Taxonomy" id="394096"/>
    <lineage>
        <taxon>Bacteria</taxon>
        <taxon>Pseudomonadati</taxon>
        <taxon>Myxococcota</taxon>
        <taxon>Myxococcia</taxon>
        <taxon>Myxococcales</taxon>
        <taxon>Cystobacterineae</taxon>
        <taxon>Archangiaceae</taxon>
        <taxon>Hyalangium</taxon>
    </lineage>
</organism>
<dbReference type="STRING" id="394096.DB31_2068"/>
<dbReference type="AlphaFoldDB" id="A0A085W9B1"/>
<dbReference type="PATRIC" id="fig|394096.3.peg.6404"/>
<gene>
    <name evidence="1" type="ORF">DB31_2068</name>
</gene>
<name>A0A085W9B1_9BACT</name>
<reference evidence="1 2" key="1">
    <citation type="submission" date="2014-04" db="EMBL/GenBank/DDBJ databases">
        <title>Genome assembly of Hyalangium minutum DSM 14724.</title>
        <authorList>
            <person name="Sharma G."/>
            <person name="Subramanian S."/>
        </authorList>
    </citation>
    <scope>NUCLEOTIDE SEQUENCE [LARGE SCALE GENOMIC DNA]</scope>
    <source>
        <strain evidence="1 2">DSM 14724</strain>
    </source>
</reference>
<evidence type="ECO:0000313" key="1">
    <source>
        <dbReference type="EMBL" id="KFE64274.1"/>
    </source>
</evidence>
<dbReference type="EMBL" id="JMCB01000014">
    <property type="protein sequence ID" value="KFE64274.1"/>
    <property type="molecule type" value="Genomic_DNA"/>
</dbReference>
<dbReference type="Proteomes" id="UP000028725">
    <property type="component" value="Unassembled WGS sequence"/>
</dbReference>
<proteinExistence type="predicted"/>
<keyword evidence="2" id="KW-1185">Reference proteome</keyword>
<comment type="caution">
    <text evidence="1">The sequence shown here is derived from an EMBL/GenBank/DDBJ whole genome shotgun (WGS) entry which is preliminary data.</text>
</comment>
<accession>A0A085W9B1</accession>